<protein>
    <submittedName>
        <fullName evidence="1">Uncharacterized protein</fullName>
    </submittedName>
</protein>
<dbReference type="STRING" id="71139.A0A059BSR0"/>
<dbReference type="InParanoid" id="A0A059BSR0"/>
<dbReference type="AlphaFoldDB" id="A0A059BSR0"/>
<dbReference type="EMBL" id="KK198758">
    <property type="protein sequence ID" value="KCW69303.1"/>
    <property type="molecule type" value="Genomic_DNA"/>
</dbReference>
<proteinExistence type="predicted"/>
<dbReference type="PANTHER" id="PTHR33702">
    <property type="entry name" value="BNAA09G40010D PROTEIN"/>
    <property type="match status" value="1"/>
</dbReference>
<organism evidence="1">
    <name type="scientific">Eucalyptus grandis</name>
    <name type="common">Flooded gum</name>
    <dbReference type="NCBI Taxonomy" id="71139"/>
    <lineage>
        <taxon>Eukaryota</taxon>
        <taxon>Viridiplantae</taxon>
        <taxon>Streptophyta</taxon>
        <taxon>Embryophyta</taxon>
        <taxon>Tracheophyta</taxon>
        <taxon>Spermatophyta</taxon>
        <taxon>Magnoliopsida</taxon>
        <taxon>eudicotyledons</taxon>
        <taxon>Gunneridae</taxon>
        <taxon>Pentapetalae</taxon>
        <taxon>rosids</taxon>
        <taxon>malvids</taxon>
        <taxon>Myrtales</taxon>
        <taxon>Myrtaceae</taxon>
        <taxon>Myrtoideae</taxon>
        <taxon>Eucalypteae</taxon>
        <taxon>Eucalyptus</taxon>
    </lineage>
</organism>
<dbReference type="Gramene" id="KCW69303">
    <property type="protein sequence ID" value="KCW69303"/>
    <property type="gene ID" value="EUGRSUZ_F02795"/>
</dbReference>
<name>A0A059BSR0_EUCGR</name>
<dbReference type="KEGG" id="egr:104449676"/>
<reference evidence="1" key="1">
    <citation type="submission" date="2013-07" db="EMBL/GenBank/DDBJ databases">
        <title>The genome of Eucalyptus grandis.</title>
        <authorList>
            <person name="Schmutz J."/>
            <person name="Hayes R."/>
            <person name="Myburg A."/>
            <person name="Tuskan G."/>
            <person name="Grattapaglia D."/>
            <person name="Rokhsar D.S."/>
        </authorList>
    </citation>
    <scope>NUCLEOTIDE SEQUENCE</scope>
    <source>
        <tissue evidence="1">Leaf extractions</tissue>
    </source>
</reference>
<sequence>MDLLAKPFDGSVKRYWRRRKYRRLDGDRSRRLQVARLGGNAGGPRRSWKIKIARKLRLRTIYYSPFKIFVRLRDTYINMMVRLAGKVGSLNTDSFFGGKQVPNPRKPRIVYSSEEVEARLVYEIYKALQASRELSNV</sequence>
<dbReference type="OrthoDB" id="764584at2759"/>
<dbReference type="eggNOG" id="ENOG502S3JQ">
    <property type="taxonomic scope" value="Eukaryota"/>
</dbReference>
<dbReference type="OMA" id="YMNMMIR"/>
<accession>A0A059BSR0</accession>
<evidence type="ECO:0000313" key="1">
    <source>
        <dbReference type="EMBL" id="KCW69303.1"/>
    </source>
</evidence>
<gene>
    <name evidence="1" type="ORF">EUGRSUZ_F02795</name>
</gene>
<dbReference type="PANTHER" id="PTHR33702:SF16">
    <property type="match status" value="1"/>
</dbReference>